<proteinExistence type="predicted"/>
<protein>
    <submittedName>
        <fullName evidence="1">Uncharacterized protein</fullName>
    </submittedName>
</protein>
<gene>
    <name evidence="1" type="ORF">SVUK_LOCUS376</name>
</gene>
<dbReference type="AlphaFoldDB" id="A0A3P7K8R4"/>
<reference evidence="1 2" key="1">
    <citation type="submission" date="2018-11" db="EMBL/GenBank/DDBJ databases">
        <authorList>
            <consortium name="Pathogen Informatics"/>
        </authorList>
    </citation>
    <scope>NUCLEOTIDE SEQUENCE [LARGE SCALE GENOMIC DNA]</scope>
</reference>
<dbReference type="Proteomes" id="UP000270094">
    <property type="component" value="Unassembled WGS sequence"/>
</dbReference>
<organism evidence="1 2">
    <name type="scientific">Strongylus vulgaris</name>
    <name type="common">Blood worm</name>
    <dbReference type="NCBI Taxonomy" id="40348"/>
    <lineage>
        <taxon>Eukaryota</taxon>
        <taxon>Metazoa</taxon>
        <taxon>Ecdysozoa</taxon>
        <taxon>Nematoda</taxon>
        <taxon>Chromadorea</taxon>
        <taxon>Rhabditida</taxon>
        <taxon>Rhabditina</taxon>
        <taxon>Rhabditomorpha</taxon>
        <taxon>Strongyloidea</taxon>
        <taxon>Strongylidae</taxon>
        <taxon>Strongylus</taxon>
    </lineage>
</organism>
<accession>A0A3P7K8R4</accession>
<dbReference type="EMBL" id="UYYB01000605">
    <property type="protein sequence ID" value="VDM65378.1"/>
    <property type="molecule type" value="Genomic_DNA"/>
</dbReference>
<dbReference type="OrthoDB" id="5870462at2759"/>
<keyword evidence="2" id="KW-1185">Reference proteome</keyword>
<evidence type="ECO:0000313" key="1">
    <source>
        <dbReference type="EMBL" id="VDM65378.1"/>
    </source>
</evidence>
<sequence length="183" mass="20354">MDSTSKNSLHEVLAVAAVLIPLKLKSVEDDCLASLAAAFEQCAHTSNYTLLSIAADALEAYGHTDKERDVVHLCFSLLSVMPLTDSDFKSIRGFQKVLDNAMRYAHPSVNNDQCSVFAQLFIKVFKAVEKFLTRQCGVAEEVDELVHGLNSLAHALTFHEIYYSRVRLESYPSVMIEQTLLAQ</sequence>
<evidence type="ECO:0000313" key="2">
    <source>
        <dbReference type="Proteomes" id="UP000270094"/>
    </source>
</evidence>
<name>A0A3P7K8R4_STRVU</name>